<dbReference type="EMBL" id="GBRH01245846">
    <property type="protein sequence ID" value="JAD52049.1"/>
    <property type="molecule type" value="Transcribed_RNA"/>
</dbReference>
<dbReference type="AlphaFoldDB" id="A0A0A9AK43"/>
<feature type="compositionally biased region" description="Polar residues" evidence="1">
    <location>
        <begin position="34"/>
        <end position="43"/>
    </location>
</feature>
<reference evidence="2" key="1">
    <citation type="submission" date="2014-09" db="EMBL/GenBank/DDBJ databases">
        <authorList>
            <person name="Magalhaes I.L.F."/>
            <person name="Oliveira U."/>
            <person name="Santos F.R."/>
            <person name="Vidigal T.H.D.A."/>
            <person name="Brescovit A.D."/>
            <person name="Santos A.J."/>
        </authorList>
    </citation>
    <scope>NUCLEOTIDE SEQUENCE</scope>
    <source>
        <tissue evidence="2">Shoot tissue taken approximately 20 cm above the soil surface</tissue>
    </source>
</reference>
<sequence>MGSNNLTRQPNRPVIRRKQQITAPHGSAKRKQLYNYTNRPTPP</sequence>
<protein>
    <submittedName>
        <fullName evidence="2">Uncharacterized protein</fullName>
    </submittedName>
</protein>
<evidence type="ECO:0000256" key="1">
    <source>
        <dbReference type="SAM" id="MobiDB-lite"/>
    </source>
</evidence>
<feature type="region of interest" description="Disordered" evidence="1">
    <location>
        <begin position="1"/>
        <end position="43"/>
    </location>
</feature>
<organism evidence="2">
    <name type="scientific">Arundo donax</name>
    <name type="common">Giant reed</name>
    <name type="synonym">Donax arundinaceus</name>
    <dbReference type="NCBI Taxonomy" id="35708"/>
    <lineage>
        <taxon>Eukaryota</taxon>
        <taxon>Viridiplantae</taxon>
        <taxon>Streptophyta</taxon>
        <taxon>Embryophyta</taxon>
        <taxon>Tracheophyta</taxon>
        <taxon>Spermatophyta</taxon>
        <taxon>Magnoliopsida</taxon>
        <taxon>Liliopsida</taxon>
        <taxon>Poales</taxon>
        <taxon>Poaceae</taxon>
        <taxon>PACMAD clade</taxon>
        <taxon>Arundinoideae</taxon>
        <taxon>Arundineae</taxon>
        <taxon>Arundo</taxon>
    </lineage>
</organism>
<name>A0A0A9AK43_ARUDO</name>
<feature type="compositionally biased region" description="Polar residues" evidence="1">
    <location>
        <begin position="1"/>
        <end position="10"/>
    </location>
</feature>
<accession>A0A0A9AK43</accession>
<proteinExistence type="predicted"/>
<reference evidence="2" key="2">
    <citation type="journal article" date="2015" name="Data Brief">
        <title>Shoot transcriptome of the giant reed, Arundo donax.</title>
        <authorList>
            <person name="Barrero R.A."/>
            <person name="Guerrero F.D."/>
            <person name="Moolhuijzen P."/>
            <person name="Goolsby J.A."/>
            <person name="Tidwell J."/>
            <person name="Bellgard S.E."/>
            <person name="Bellgard M.I."/>
        </authorList>
    </citation>
    <scope>NUCLEOTIDE SEQUENCE</scope>
    <source>
        <tissue evidence="2">Shoot tissue taken approximately 20 cm above the soil surface</tissue>
    </source>
</reference>
<evidence type="ECO:0000313" key="2">
    <source>
        <dbReference type="EMBL" id="JAD52049.1"/>
    </source>
</evidence>